<evidence type="ECO:0000313" key="15">
    <source>
        <dbReference type="Proteomes" id="UP001389717"/>
    </source>
</evidence>
<dbReference type="Pfam" id="PF00015">
    <property type="entry name" value="MCPsignal"/>
    <property type="match status" value="1"/>
</dbReference>
<evidence type="ECO:0000256" key="3">
    <source>
        <dbReference type="ARBA" id="ARBA00022481"/>
    </source>
</evidence>
<dbReference type="SUPFAM" id="SSF103190">
    <property type="entry name" value="Sensory domain-like"/>
    <property type="match status" value="1"/>
</dbReference>
<sequence>MKKEKQKKKSQKNNDNKKSLKLSSIRAKLIVVFSVLFVASLIAIIAITSWQTRVKTEDQVIGQTKGVVKELNSSVQLFLEQYEKSLNQYSVSNVLKNYSKAQLDPDTDAAQDTELYADIQSDFNNYLGLYQEATSIYIASPDKQLKIVPAVELPADFDPTSREWYKEAVKAKAGVVWSEPYIDTATEEYIITASKAVVSDNKIIGVVGVDVNLTKLTDRVSDMELGYEGYPFLFGLDGTAIVHPTKRGENMTDQSFIKQMLESGEKQGTIHYELDGEKKVLVYNTVPKTNWKVGSAYEMDALLKSSKEIEQLLILTGMVTLVVMLVMVVFVSDKMTKPIKELQKTVTEVATGDLSIQSTIKSKDETGLLATDLNKMIASMRETIRVVQDSVGNVRQSAENLSAVSEETNASSEEMATVVNEIAHGASQSAADSESAQQKSEMLGTRINEVYDNSKAMAEMAGEADEMNQTGLHQVKELVNAYHSSNEYISSMEKVIMSLESKVKTIESVMETITDISSQTNLLALNASIEAARAGEHGKGFAVVADEVRKLADQSVQATEQVKSTINEIQLGSNQAVDEMAKTKETFVVQYGVIQKTNDVFNQTSALMKTMQNEIEQMYKQVGQINLDKDEVVNVIQLMAATAEQTAASCEEMNASSDEQLRAIHSVTEAAEVLTDLSQELQDSIQRFKIK</sequence>
<evidence type="ECO:0000256" key="6">
    <source>
        <dbReference type="ARBA" id="ARBA00022989"/>
    </source>
</evidence>
<keyword evidence="8 10" id="KW-0807">Transducer</keyword>
<keyword evidence="3" id="KW-0488">Methylation</keyword>
<name>A0ABU9KEP1_9BACI</name>
<dbReference type="Proteomes" id="UP001389717">
    <property type="component" value="Unassembled WGS sequence"/>
</dbReference>
<feature type="transmembrane region" description="Helical" evidence="11">
    <location>
        <begin position="312"/>
        <end position="331"/>
    </location>
</feature>
<evidence type="ECO:0000256" key="8">
    <source>
        <dbReference type="ARBA" id="ARBA00023224"/>
    </source>
</evidence>
<dbReference type="PROSITE" id="PS50885">
    <property type="entry name" value="HAMP"/>
    <property type="match status" value="1"/>
</dbReference>
<keyword evidence="15" id="KW-1185">Reference proteome</keyword>
<dbReference type="Pfam" id="PF02743">
    <property type="entry name" value="dCache_1"/>
    <property type="match status" value="1"/>
</dbReference>
<feature type="domain" description="HAMP" evidence="13">
    <location>
        <begin position="333"/>
        <end position="385"/>
    </location>
</feature>
<keyword evidence="4" id="KW-0145">Chemotaxis</keyword>
<dbReference type="SMART" id="SM00304">
    <property type="entry name" value="HAMP"/>
    <property type="match status" value="1"/>
</dbReference>
<dbReference type="InterPro" id="IPR004089">
    <property type="entry name" value="MCPsignal_dom"/>
</dbReference>
<evidence type="ECO:0000313" key="14">
    <source>
        <dbReference type="EMBL" id="MEL3974503.1"/>
    </source>
</evidence>
<keyword evidence="6 11" id="KW-1133">Transmembrane helix</keyword>
<dbReference type="Gene3D" id="3.30.450.20">
    <property type="entry name" value="PAS domain"/>
    <property type="match status" value="1"/>
</dbReference>
<dbReference type="SMART" id="SM00283">
    <property type="entry name" value="MA"/>
    <property type="match status" value="1"/>
</dbReference>
<proteinExistence type="inferred from homology"/>
<dbReference type="PANTHER" id="PTHR32089:SF114">
    <property type="entry name" value="METHYL-ACCEPTING CHEMOTAXIS PROTEIN MCPB"/>
    <property type="match status" value="1"/>
</dbReference>
<dbReference type="CDD" id="cd12913">
    <property type="entry name" value="PDC1_MCP_like"/>
    <property type="match status" value="1"/>
</dbReference>
<dbReference type="EMBL" id="JBBYAF010000057">
    <property type="protein sequence ID" value="MEL3974503.1"/>
    <property type="molecule type" value="Genomic_DNA"/>
</dbReference>
<dbReference type="Pfam" id="PF00672">
    <property type="entry name" value="HAMP"/>
    <property type="match status" value="1"/>
</dbReference>
<dbReference type="PROSITE" id="PS50111">
    <property type="entry name" value="CHEMOTAXIS_TRANSDUC_2"/>
    <property type="match status" value="1"/>
</dbReference>
<evidence type="ECO:0000256" key="4">
    <source>
        <dbReference type="ARBA" id="ARBA00022500"/>
    </source>
</evidence>
<reference evidence="14 15" key="1">
    <citation type="submission" date="2024-04" db="EMBL/GenBank/DDBJ databases">
        <title>Bacillus oryzaecorticis sp. nov., a moderately halophilic bacterium isolated from rice husks.</title>
        <authorList>
            <person name="Zhu H.-S."/>
        </authorList>
    </citation>
    <scope>NUCLEOTIDE SEQUENCE [LARGE SCALE GENOMIC DNA]</scope>
    <source>
        <strain evidence="14 15">ZC255</strain>
    </source>
</reference>
<dbReference type="CDD" id="cd06225">
    <property type="entry name" value="HAMP"/>
    <property type="match status" value="1"/>
</dbReference>
<evidence type="ECO:0000256" key="9">
    <source>
        <dbReference type="ARBA" id="ARBA00029447"/>
    </source>
</evidence>
<evidence type="ECO:0000256" key="1">
    <source>
        <dbReference type="ARBA" id="ARBA00004651"/>
    </source>
</evidence>
<comment type="caution">
    <text evidence="14">The sequence shown here is derived from an EMBL/GenBank/DDBJ whole genome shotgun (WGS) entry which is preliminary data.</text>
</comment>
<evidence type="ECO:0000256" key="11">
    <source>
        <dbReference type="SAM" id="Phobius"/>
    </source>
</evidence>
<dbReference type="CDD" id="cd12912">
    <property type="entry name" value="PDC2_MCP_like"/>
    <property type="match status" value="1"/>
</dbReference>
<evidence type="ECO:0000256" key="5">
    <source>
        <dbReference type="ARBA" id="ARBA00022692"/>
    </source>
</evidence>
<feature type="transmembrane region" description="Helical" evidence="11">
    <location>
        <begin position="27"/>
        <end position="50"/>
    </location>
</feature>
<organism evidence="14 15">
    <name type="scientific">Rossellomorea oryzaecorticis</name>
    <dbReference type="NCBI Taxonomy" id="1396505"/>
    <lineage>
        <taxon>Bacteria</taxon>
        <taxon>Bacillati</taxon>
        <taxon>Bacillota</taxon>
        <taxon>Bacilli</taxon>
        <taxon>Bacillales</taxon>
        <taxon>Bacillaceae</taxon>
        <taxon>Rossellomorea</taxon>
    </lineage>
</organism>
<protein>
    <submittedName>
        <fullName evidence="14">Methyl-accepting chemotaxis protein</fullName>
    </submittedName>
</protein>
<dbReference type="SUPFAM" id="SSF58104">
    <property type="entry name" value="Methyl-accepting chemotaxis protein (MCP) signaling domain"/>
    <property type="match status" value="1"/>
</dbReference>
<keyword evidence="7 11" id="KW-0472">Membrane</keyword>
<evidence type="ECO:0000259" key="13">
    <source>
        <dbReference type="PROSITE" id="PS50885"/>
    </source>
</evidence>
<evidence type="ECO:0000256" key="7">
    <source>
        <dbReference type="ARBA" id="ARBA00023136"/>
    </source>
</evidence>
<evidence type="ECO:0000259" key="12">
    <source>
        <dbReference type="PROSITE" id="PS50111"/>
    </source>
</evidence>
<evidence type="ECO:0000256" key="10">
    <source>
        <dbReference type="PROSITE-ProRule" id="PRU00284"/>
    </source>
</evidence>
<keyword evidence="5 11" id="KW-0812">Transmembrane</keyword>
<feature type="domain" description="Methyl-accepting transducer" evidence="12">
    <location>
        <begin position="404"/>
        <end position="654"/>
    </location>
</feature>
<keyword evidence="2" id="KW-1003">Cell membrane</keyword>
<dbReference type="Gene3D" id="6.10.340.10">
    <property type="match status" value="1"/>
</dbReference>
<dbReference type="RefSeq" id="WP_341986043.1">
    <property type="nucleotide sequence ID" value="NZ_JBBYAF010000057.1"/>
</dbReference>
<evidence type="ECO:0000256" key="2">
    <source>
        <dbReference type="ARBA" id="ARBA00022475"/>
    </source>
</evidence>
<dbReference type="InterPro" id="IPR029151">
    <property type="entry name" value="Sensor-like_sf"/>
</dbReference>
<dbReference type="PANTHER" id="PTHR32089">
    <property type="entry name" value="METHYL-ACCEPTING CHEMOTAXIS PROTEIN MCPB"/>
    <property type="match status" value="1"/>
</dbReference>
<accession>A0ABU9KEP1</accession>
<dbReference type="InterPro" id="IPR003660">
    <property type="entry name" value="HAMP_dom"/>
</dbReference>
<dbReference type="Gene3D" id="1.10.287.950">
    <property type="entry name" value="Methyl-accepting chemotaxis protein"/>
    <property type="match status" value="1"/>
</dbReference>
<comment type="similarity">
    <text evidence="9">Belongs to the methyl-accepting chemotaxis (MCP) protein family.</text>
</comment>
<dbReference type="InterPro" id="IPR033479">
    <property type="entry name" value="dCache_1"/>
</dbReference>
<gene>
    <name evidence="14" type="ORF">AAEO50_19615</name>
</gene>
<comment type="subcellular location">
    <subcellularLocation>
        <location evidence="1">Cell membrane</location>
        <topology evidence="1">Multi-pass membrane protein</topology>
    </subcellularLocation>
</comment>